<protein>
    <submittedName>
        <fullName evidence="4">ATP-grasp domain-containing protein</fullName>
    </submittedName>
</protein>
<organism evidence="4 5">
    <name type="scientific">Acinetobacter calcoaceticus</name>
    <dbReference type="NCBI Taxonomy" id="471"/>
    <lineage>
        <taxon>Bacteria</taxon>
        <taxon>Pseudomonadati</taxon>
        <taxon>Pseudomonadota</taxon>
        <taxon>Gammaproteobacteria</taxon>
        <taxon>Moraxellales</taxon>
        <taxon>Moraxellaceae</taxon>
        <taxon>Acinetobacter</taxon>
        <taxon>Acinetobacter calcoaceticus/baumannii complex</taxon>
    </lineage>
</organism>
<keyword evidence="1" id="KW-0436">Ligase</keyword>
<gene>
    <name evidence="4" type="ORF">EC844_11360</name>
</gene>
<comment type="caution">
    <text evidence="4">The sequence shown here is derived from an EMBL/GenBank/DDBJ whole genome shotgun (WGS) entry which is preliminary data.</text>
</comment>
<dbReference type="GO" id="GO:0005524">
    <property type="term" value="F:ATP binding"/>
    <property type="evidence" value="ECO:0007669"/>
    <property type="project" value="UniProtKB-KW"/>
</dbReference>
<dbReference type="Pfam" id="PF15632">
    <property type="entry name" value="ATPgrasp_Ter"/>
    <property type="match status" value="1"/>
</dbReference>
<dbReference type="PANTHER" id="PTHR43585:SF2">
    <property type="entry name" value="ATP-GRASP ENZYME FSQD"/>
    <property type="match status" value="1"/>
</dbReference>
<dbReference type="PANTHER" id="PTHR43585">
    <property type="entry name" value="FUMIPYRROLE BIOSYNTHESIS PROTEIN C"/>
    <property type="match status" value="1"/>
</dbReference>
<evidence type="ECO:0000256" key="3">
    <source>
        <dbReference type="ARBA" id="ARBA00022840"/>
    </source>
</evidence>
<dbReference type="InterPro" id="IPR052032">
    <property type="entry name" value="ATP-dep_AA_Ligase"/>
</dbReference>
<keyword evidence="3" id="KW-0067">ATP-binding</keyword>
<keyword evidence="2" id="KW-0547">Nucleotide-binding</keyword>
<dbReference type="GO" id="GO:0016874">
    <property type="term" value="F:ligase activity"/>
    <property type="evidence" value="ECO:0007669"/>
    <property type="project" value="UniProtKB-KW"/>
</dbReference>
<evidence type="ECO:0000256" key="2">
    <source>
        <dbReference type="ARBA" id="ARBA00022741"/>
    </source>
</evidence>
<accession>A0A4R1XVE8</accession>
<dbReference type="EMBL" id="SLVJ01000013">
    <property type="protein sequence ID" value="TCM66460.1"/>
    <property type="molecule type" value="Genomic_DNA"/>
</dbReference>
<sequence>MCKTSQPIRVYSSHSQIRPELEQVSDRHVQQPPIEDSAEWLLAQCIEQHIDLLFCGKHSIYIEQLRDQFAAANIKLVTGAIGTQNHHDIEDKFVFTQICSAAGLPVIPAEKVSNATELVTAINDFKALGQTQLCVKPVIGVFGAGFVQLQDELGYFEHFLNPWQCNTQQFIEAYASHPACDYLLMPFFSGIECSVDIACSQGQIIQKVTRIKHPYYQQCVLDGPCDAWCERLVKLFHCDGLINIQFKQNDTQQWHILEINHRPAGGFAYTLHTGVNLVAELICAKLNLEITELSPRLDQVWVRPVTTTLAVEFAET</sequence>
<dbReference type="SUPFAM" id="SSF56059">
    <property type="entry name" value="Glutathione synthetase ATP-binding domain-like"/>
    <property type="match status" value="1"/>
</dbReference>
<evidence type="ECO:0000256" key="1">
    <source>
        <dbReference type="ARBA" id="ARBA00022598"/>
    </source>
</evidence>
<dbReference type="AlphaFoldDB" id="A0A4R1XVE8"/>
<evidence type="ECO:0000313" key="5">
    <source>
        <dbReference type="Proteomes" id="UP000294963"/>
    </source>
</evidence>
<proteinExistence type="predicted"/>
<evidence type="ECO:0000313" key="4">
    <source>
        <dbReference type="EMBL" id="TCM66460.1"/>
    </source>
</evidence>
<name>A0A4R1XVE8_ACICA</name>
<dbReference type="Gene3D" id="3.30.470.20">
    <property type="entry name" value="ATP-grasp fold, B domain"/>
    <property type="match status" value="1"/>
</dbReference>
<keyword evidence="5" id="KW-1185">Reference proteome</keyword>
<reference evidence="4 5" key="1">
    <citation type="submission" date="2019-03" db="EMBL/GenBank/DDBJ databases">
        <title>Genomic analyses of the natural microbiome of Caenorhabditis elegans.</title>
        <authorList>
            <person name="Samuel B."/>
        </authorList>
    </citation>
    <scope>NUCLEOTIDE SEQUENCE [LARGE SCALE GENOMIC DNA]</scope>
    <source>
        <strain evidence="4 5">JUb89</strain>
    </source>
</reference>
<dbReference type="Proteomes" id="UP000294963">
    <property type="component" value="Unassembled WGS sequence"/>
</dbReference>